<comment type="caution">
    <text evidence="1">The sequence shown here is derived from an EMBL/GenBank/DDBJ whole genome shotgun (WGS) entry which is preliminary data.</text>
</comment>
<evidence type="ECO:0000313" key="2">
    <source>
        <dbReference type="Proteomes" id="UP001216907"/>
    </source>
</evidence>
<dbReference type="RefSeq" id="WP_277858656.1">
    <property type="nucleotide sequence ID" value="NZ_JARRAG010000001.1"/>
</dbReference>
<organism evidence="1 2">
    <name type="scientific">Paludisphaera mucosa</name>
    <dbReference type="NCBI Taxonomy" id="3030827"/>
    <lineage>
        <taxon>Bacteria</taxon>
        <taxon>Pseudomonadati</taxon>
        <taxon>Planctomycetota</taxon>
        <taxon>Planctomycetia</taxon>
        <taxon>Isosphaerales</taxon>
        <taxon>Isosphaeraceae</taxon>
        <taxon>Paludisphaera</taxon>
    </lineage>
</organism>
<evidence type="ECO:0008006" key="3">
    <source>
        <dbReference type="Google" id="ProtNLM"/>
    </source>
</evidence>
<proteinExistence type="predicted"/>
<name>A0ABT6F3Y2_9BACT</name>
<protein>
    <recommendedName>
        <fullName evidence="3">Zinc ribbon domain-containing protein</fullName>
    </recommendedName>
</protein>
<reference evidence="1 2" key="1">
    <citation type="submission" date="2023-03" db="EMBL/GenBank/DDBJ databases">
        <title>Paludisphaera mucosa sp. nov. a novel planctomycete from northern fen.</title>
        <authorList>
            <person name="Ivanova A."/>
        </authorList>
    </citation>
    <scope>NUCLEOTIDE SEQUENCE [LARGE SCALE GENOMIC DNA]</scope>
    <source>
        <strain evidence="1 2">Pla2</strain>
    </source>
</reference>
<evidence type="ECO:0000313" key="1">
    <source>
        <dbReference type="EMBL" id="MDG3002292.1"/>
    </source>
</evidence>
<gene>
    <name evidence="1" type="ORF">PZE19_00695</name>
</gene>
<dbReference type="Proteomes" id="UP001216907">
    <property type="component" value="Unassembled WGS sequence"/>
</dbReference>
<keyword evidence="2" id="KW-1185">Reference proteome</keyword>
<accession>A0ABT6F3Y2</accession>
<sequence>MEYEDDHELTRYVWSHFRARMTDDERRVGSAIVGREKAALIGAKPDHPLAVRWGRTDDPEINAALTDGPEAFRRRVCKRVLAEAADESFVNRCPKCRRVVRTPKARQCFWCGFDWHGGEP</sequence>
<dbReference type="EMBL" id="JARRAG010000001">
    <property type="protein sequence ID" value="MDG3002292.1"/>
    <property type="molecule type" value="Genomic_DNA"/>
</dbReference>